<dbReference type="InterPro" id="IPR051299">
    <property type="entry name" value="AB_hydrolase_lip/est"/>
</dbReference>
<dbReference type="GO" id="GO:0006629">
    <property type="term" value="P:lipid metabolic process"/>
    <property type="evidence" value="ECO:0007669"/>
    <property type="project" value="InterPro"/>
</dbReference>
<dbReference type="InterPro" id="IPR002921">
    <property type="entry name" value="Fungal_lipase-type"/>
</dbReference>
<feature type="non-terminal residue" evidence="4">
    <location>
        <position position="1"/>
    </location>
</feature>
<dbReference type="Gene3D" id="3.40.50.1820">
    <property type="entry name" value="alpha/beta hydrolase"/>
    <property type="match status" value="1"/>
</dbReference>
<feature type="compositionally biased region" description="Low complexity" evidence="2">
    <location>
        <begin position="7"/>
        <end position="27"/>
    </location>
</feature>
<dbReference type="Proteomes" id="UP000253551">
    <property type="component" value="Unassembled WGS sequence"/>
</dbReference>
<evidence type="ECO:0000313" key="4">
    <source>
        <dbReference type="EMBL" id="RCH78856.1"/>
    </source>
</evidence>
<organism evidence="4 5">
    <name type="scientific">Rhizopus stolonifer</name>
    <name type="common">Rhizopus nigricans</name>
    <dbReference type="NCBI Taxonomy" id="4846"/>
    <lineage>
        <taxon>Eukaryota</taxon>
        <taxon>Fungi</taxon>
        <taxon>Fungi incertae sedis</taxon>
        <taxon>Mucoromycota</taxon>
        <taxon>Mucoromycotina</taxon>
        <taxon>Mucoromycetes</taxon>
        <taxon>Mucorales</taxon>
        <taxon>Mucorineae</taxon>
        <taxon>Rhizopodaceae</taxon>
        <taxon>Rhizopus</taxon>
    </lineage>
</organism>
<dbReference type="OrthoDB" id="438440at2759"/>
<sequence>SFPTFPSSGLSGSSGLPGLSSGGNSLSSGQLEKLKDWFSQHGGSNSSLSNGDLSKIKEWFSQFGTPGQSLGSSDFSKIKDWLEQYKDSSELSKRDSVVSVATTEQINTYKKYAGVASAAYCNSVASLKSWNCVQCKKAVSDGKIIKTFKSIATDTNGFVMTSAADKTIYLVFRGSVSAQNWASDFQATPVSYSAASGAMVHSGFYTALKDSSKSYFSTVQDQLTANPDYKVIVTG</sequence>
<gene>
    <name evidence="4" type="ORF">CU098_006257</name>
</gene>
<evidence type="ECO:0000256" key="1">
    <source>
        <dbReference type="ARBA" id="ARBA00022801"/>
    </source>
</evidence>
<feature type="domain" description="Fungal lipase-type" evidence="3">
    <location>
        <begin position="169"/>
        <end position="235"/>
    </location>
</feature>
<keyword evidence="1" id="KW-0378">Hydrolase</keyword>
<dbReference type="InterPro" id="IPR029058">
    <property type="entry name" value="AB_hydrolase_fold"/>
</dbReference>
<protein>
    <recommendedName>
        <fullName evidence="3">Fungal lipase-type domain-containing protein</fullName>
    </recommendedName>
</protein>
<dbReference type="EMBL" id="PJQM01006952">
    <property type="protein sequence ID" value="RCH78856.1"/>
    <property type="molecule type" value="Genomic_DNA"/>
</dbReference>
<dbReference type="SUPFAM" id="SSF53474">
    <property type="entry name" value="alpha/beta-Hydrolases"/>
    <property type="match status" value="1"/>
</dbReference>
<name>A0A367IMK3_RHIST</name>
<dbReference type="AlphaFoldDB" id="A0A367IMK3"/>
<dbReference type="GO" id="GO:0016787">
    <property type="term" value="F:hydrolase activity"/>
    <property type="evidence" value="ECO:0007669"/>
    <property type="project" value="UniProtKB-KW"/>
</dbReference>
<evidence type="ECO:0000256" key="2">
    <source>
        <dbReference type="SAM" id="MobiDB-lite"/>
    </source>
</evidence>
<dbReference type="STRING" id="4846.A0A367IMK3"/>
<dbReference type="CDD" id="cd00519">
    <property type="entry name" value="Lipase_3"/>
    <property type="match status" value="1"/>
</dbReference>
<dbReference type="PANTHER" id="PTHR46640:SF3">
    <property type="entry name" value="LIPASE LIH1-RELATED"/>
    <property type="match status" value="1"/>
</dbReference>
<feature type="region of interest" description="Disordered" evidence="2">
    <location>
        <begin position="1"/>
        <end position="27"/>
    </location>
</feature>
<evidence type="ECO:0000259" key="3">
    <source>
        <dbReference type="Pfam" id="PF01764"/>
    </source>
</evidence>
<reference evidence="4 5" key="1">
    <citation type="journal article" date="2018" name="G3 (Bethesda)">
        <title>Phylogenetic and Phylogenomic Definition of Rhizopus Species.</title>
        <authorList>
            <person name="Gryganskyi A.P."/>
            <person name="Golan J."/>
            <person name="Dolatabadi S."/>
            <person name="Mondo S."/>
            <person name="Robb S."/>
            <person name="Idnurm A."/>
            <person name="Muszewska A."/>
            <person name="Steczkiewicz K."/>
            <person name="Masonjones S."/>
            <person name="Liao H.L."/>
            <person name="Gajdeczka M.T."/>
            <person name="Anike F."/>
            <person name="Vuek A."/>
            <person name="Anishchenko I.M."/>
            <person name="Voigt K."/>
            <person name="de Hoog G.S."/>
            <person name="Smith M.E."/>
            <person name="Heitman J."/>
            <person name="Vilgalys R."/>
            <person name="Stajich J.E."/>
        </authorList>
    </citation>
    <scope>NUCLEOTIDE SEQUENCE [LARGE SCALE GENOMIC DNA]</scope>
    <source>
        <strain evidence="4 5">LSU 92-RS-03</strain>
    </source>
</reference>
<proteinExistence type="predicted"/>
<evidence type="ECO:0000313" key="5">
    <source>
        <dbReference type="Proteomes" id="UP000253551"/>
    </source>
</evidence>
<dbReference type="Pfam" id="PF01764">
    <property type="entry name" value="Lipase_3"/>
    <property type="match status" value="1"/>
</dbReference>
<keyword evidence="5" id="KW-1185">Reference proteome</keyword>
<feature type="non-terminal residue" evidence="4">
    <location>
        <position position="235"/>
    </location>
</feature>
<dbReference type="PANTHER" id="PTHR46640">
    <property type="entry name" value="TRIACYLGLYCEROL LIPASE, PUTATIVE (AFU_ORTHOLOGUE AFUA_6G06510)-RELATED"/>
    <property type="match status" value="1"/>
</dbReference>
<accession>A0A367IMK3</accession>
<comment type="caution">
    <text evidence="4">The sequence shown here is derived from an EMBL/GenBank/DDBJ whole genome shotgun (WGS) entry which is preliminary data.</text>
</comment>